<proteinExistence type="inferred from homology"/>
<evidence type="ECO:0000313" key="3">
    <source>
        <dbReference type="EMBL" id="WAW14052.1"/>
    </source>
</evidence>
<sequence>MNKFYLWAYYVCKLSSIEMKNIRKTSAYENFFNHYVNVDIFDDINNSDNIININRLIRDIVIDENINCKIKEKIKVNTYNDKFINQIIFDLKKKNISYICIEDAQYSDDLREIYDPPYILFYKGNIELMNKDIFAVVGSRKASQYGTSVCKVIVPELAKKFVIVSGMAKGIDSHAHRYAIFESSNTIAVMGTAIDNIYPKSNLALYKEIIAKSGLVISEHGPGMLTKPYHFARRNRIIAGLSKGVLVVEAEEKSGALTTAYAALNENRNVYSIPGQVFSSLSRGTNKIIKEGAKLVENADDITEDYLDYFVAKNLNYEKNDKNFNENTSLSGVSCVNIMQGESKDIQLTIYENKVLDILSSHGALSIDEICYRTSLDISNILSALNKLCIFDLVVELDQNKYAPK</sequence>
<dbReference type="EMBL" id="CP114052">
    <property type="protein sequence ID" value="WAW14052.1"/>
    <property type="molecule type" value="Genomic_DNA"/>
</dbReference>
<evidence type="ECO:0000313" key="4">
    <source>
        <dbReference type="Proteomes" id="UP001164187"/>
    </source>
</evidence>
<accession>A0ABY7JL58</accession>
<comment type="similarity">
    <text evidence="1">Belongs to the DprA/Smf family.</text>
</comment>
<name>A0ABY7JL58_9FIRM</name>
<dbReference type="SUPFAM" id="SSF102405">
    <property type="entry name" value="MCP/YpsA-like"/>
    <property type="match status" value="1"/>
</dbReference>
<dbReference type="Proteomes" id="UP001164187">
    <property type="component" value="Chromosome"/>
</dbReference>
<organism evidence="3 4">
    <name type="scientific">Peptostreptococcus equinus</name>
    <dbReference type="NCBI Taxonomy" id="3003601"/>
    <lineage>
        <taxon>Bacteria</taxon>
        <taxon>Bacillati</taxon>
        <taxon>Bacillota</taxon>
        <taxon>Clostridia</taxon>
        <taxon>Peptostreptococcales</taxon>
        <taxon>Peptostreptococcaceae</taxon>
        <taxon>Peptostreptococcus</taxon>
    </lineage>
</organism>
<evidence type="ECO:0000256" key="1">
    <source>
        <dbReference type="ARBA" id="ARBA00006525"/>
    </source>
</evidence>
<feature type="domain" description="Smf/DprA SLOG" evidence="2">
    <location>
        <begin position="98"/>
        <end position="305"/>
    </location>
</feature>
<dbReference type="InterPro" id="IPR057666">
    <property type="entry name" value="DrpA_SLOG"/>
</dbReference>
<dbReference type="RefSeq" id="WP_269310714.1">
    <property type="nucleotide sequence ID" value="NZ_CP114052.1"/>
</dbReference>
<gene>
    <name evidence="3" type="primary">dprA</name>
    <name evidence="3" type="ORF">O0R46_05450</name>
</gene>
<reference evidence="3" key="1">
    <citation type="submission" date="2022-12" db="EMBL/GenBank/DDBJ databases">
        <title>Peptostreptococcus.</title>
        <authorList>
            <person name="Lee S.H."/>
        </authorList>
    </citation>
    <scope>NUCLEOTIDE SEQUENCE</scope>
    <source>
        <strain evidence="3">CBA3647</strain>
    </source>
</reference>
<protein>
    <submittedName>
        <fullName evidence="3">DNA-processing protein DprA</fullName>
    </submittedName>
</protein>
<dbReference type="Gene3D" id="3.40.50.450">
    <property type="match status" value="1"/>
</dbReference>
<dbReference type="Pfam" id="PF02481">
    <property type="entry name" value="DNA_processg_A"/>
    <property type="match status" value="1"/>
</dbReference>
<dbReference type="PANTHER" id="PTHR43022:SF1">
    <property type="entry name" value="PROTEIN SMF"/>
    <property type="match status" value="1"/>
</dbReference>
<dbReference type="NCBIfam" id="TIGR00732">
    <property type="entry name" value="dprA"/>
    <property type="match status" value="1"/>
</dbReference>
<dbReference type="InterPro" id="IPR003488">
    <property type="entry name" value="DprA"/>
</dbReference>
<dbReference type="PANTHER" id="PTHR43022">
    <property type="entry name" value="PROTEIN SMF"/>
    <property type="match status" value="1"/>
</dbReference>
<evidence type="ECO:0000259" key="2">
    <source>
        <dbReference type="Pfam" id="PF02481"/>
    </source>
</evidence>
<keyword evidence="4" id="KW-1185">Reference proteome</keyword>